<gene>
    <name evidence="2" type="ORF">ACG04Q_01965</name>
</gene>
<dbReference type="Proteomes" id="UP001606302">
    <property type="component" value="Unassembled WGS sequence"/>
</dbReference>
<keyword evidence="3" id="KW-1185">Reference proteome</keyword>
<reference evidence="2 3" key="1">
    <citation type="submission" date="2024-08" db="EMBL/GenBank/DDBJ databases">
        <authorList>
            <person name="Lu H."/>
        </authorList>
    </citation>
    <scope>NUCLEOTIDE SEQUENCE [LARGE SCALE GENOMIC DNA]</scope>
    <source>
        <strain evidence="2 3">DXS20W</strain>
    </source>
</reference>
<proteinExistence type="predicted"/>
<dbReference type="InterPro" id="IPR006059">
    <property type="entry name" value="SBP"/>
</dbReference>
<evidence type="ECO:0000256" key="1">
    <source>
        <dbReference type="SAM" id="MobiDB-lite"/>
    </source>
</evidence>
<comment type="caution">
    <text evidence="2">The sequence shown here is derived from an EMBL/GenBank/DDBJ whole genome shotgun (WGS) entry which is preliminary data.</text>
</comment>
<feature type="region of interest" description="Disordered" evidence="1">
    <location>
        <begin position="1"/>
        <end position="31"/>
    </location>
</feature>
<dbReference type="SUPFAM" id="SSF53850">
    <property type="entry name" value="Periplasmic binding protein-like II"/>
    <property type="match status" value="1"/>
</dbReference>
<sequence>MNDRPSSCRAPLNAGAPGRSPEGMAMRAGSTGSHIASRAGLGAARRSARVLRWHAVALLLAGSAHAADLELLHGWTAGSEAAMVGELKAAAQRGGVDLKTTAVAGASNANTLLKARFLSGHPPTLAQTDKPLRVWAEAVPLADLGADVNAQFAALPHAVASELRDARQKPAAVPLNVHRLNTLWSNQRLLRAHGLAVPQDWDAFHRAAAQLRAHGLLPLAIGSSAGQKLSLFVAVVLGRAGRDFFERALVQADPALLAGERMRALLAEFRSLKAYTDAGQVSRDWAGATALLLQGRAVFQFTGDWANGEFQKAGWTPGVDYDCTAAPGNGGLHYFEFDRLVFFAQPARLGAQQRLAGLLLQPETSTRLARLKGGIPVRRDADLSDFNTCAQRSAADFRAGEARGELVLALSARQGESAYGSLRDVLSAYWASERMTAQQAQTRLAQALRQRD</sequence>
<dbReference type="Gene3D" id="3.40.190.10">
    <property type="entry name" value="Periplasmic binding protein-like II"/>
    <property type="match status" value="2"/>
</dbReference>
<dbReference type="RefSeq" id="WP_394509129.1">
    <property type="nucleotide sequence ID" value="NZ_JBIGHX010000001.1"/>
</dbReference>
<protein>
    <submittedName>
        <fullName evidence="2">ABC transporter substrate-binding protein</fullName>
    </submittedName>
</protein>
<organism evidence="2 3">
    <name type="scientific">Pelomonas lactea</name>
    <dbReference type="NCBI Taxonomy" id="3299030"/>
    <lineage>
        <taxon>Bacteria</taxon>
        <taxon>Pseudomonadati</taxon>
        <taxon>Pseudomonadota</taxon>
        <taxon>Betaproteobacteria</taxon>
        <taxon>Burkholderiales</taxon>
        <taxon>Sphaerotilaceae</taxon>
        <taxon>Roseateles</taxon>
    </lineage>
</organism>
<evidence type="ECO:0000313" key="3">
    <source>
        <dbReference type="Proteomes" id="UP001606302"/>
    </source>
</evidence>
<name>A0ABW7GED9_9BURK</name>
<evidence type="ECO:0000313" key="2">
    <source>
        <dbReference type="EMBL" id="MFG6460318.1"/>
    </source>
</evidence>
<dbReference type="EMBL" id="JBIGHX010000001">
    <property type="protein sequence ID" value="MFG6460318.1"/>
    <property type="molecule type" value="Genomic_DNA"/>
</dbReference>
<accession>A0ABW7GED9</accession>
<dbReference type="Pfam" id="PF01547">
    <property type="entry name" value="SBP_bac_1"/>
    <property type="match status" value="1"/>
</dbReference>